<name>A0A1V2GWQ9_9PROT</name>
<gene>
    <name evidence="6" type="ORF">BKE38_22220</name>
</gene>
<dbReference type="Gene3D" id="3.40.190.10">
    <property type="entry name" value="Periplasmic binding protein-like II"/>
    <property type="match status" value="1"/>
</dbReference>
<dbReference type="GO" id="GO:1904680">
    <property type="term" value="F:peptide transmembrane transporter activity"/>
    <property type="evidence" value="ECO:0007669"/>
    <property type="project" value="TreeGrafter"/>
</dbReference>
<accession>A0A1V2GWQ9</accession>
<reference evidence="6 7" key="1">
    <citation type="submission" date="2016-10" db="EMBL/GenBank/DDBJ databases">
        <title>Draft Genome sequence of Roseomonas sp. strain M3.</title>
        <authorList>
            <person name="Subhash Y."/>
            <person name="Lee S."/>
        </authorList>
    </citation>
    <scope>NUCLEOTIDE SEQUENCE [LARGE SCALE GENOMIC DNA]</scope>
    <source>
        <strain evidence="6 7">M3</strain>
    </source>
</reference>
<comment type="similarity">
    <text evidence="2">Belongs to the bacterial solute-binding protein 5 family.</text>
</comment>
<protein>
    <submittedName>
        <fullName evidence="6">ABC transporter substrate-binding protein</fullName>
    </submittedName>
</protein>
<sequence>MTFSRRSLLLAPAALLPLSRPALSQSAADSRPTITVAVQKLANSNTLEPLRESSNVGTRLMASYAETLMAQDWLGDLTLQPGLATAWRRIDDRVLEVTLRPGVRFHDGREMTAEDVAFSFGAERMGSGVAASGGNLFGSVPGRTAGKAPPPETAAIARRSFPGLVAVEIRDAQTVRLVHDRPTPAIEGRFAQLAAMIVSRAAFEAAPTWLDWARRPVGTGPYAIAEFRPDQLLRLVAHDAYWGGRPPLKEIRFVEVPEVSSRLNMLASGEADFACDVPPDLIEEVERRPRQHVVGGLIMNMRLSVFDKTNPVLADARIRRALTHSIDRQSIVDALWGGRTSIPRGEQFEFYGEMYQSDWNVPAFNPDEAKRLLKESGYKGDPIPYRLLNNYYTGQVTTAQILVEGWRAVGLNVQIETRENFSQVLSKEGARGIWDWSNSAAFNDPTASMPRAHGPEGQQWQVGAWRNEEFGKLCAVLDGSVDQAERRRAFRRMLEIAEREDPAYSVLHQTVNFTAKRRDLPWKPGQSFGMDFRASNWKA</sequence>
<dbReference type="PANTHER" id="PTHR30290">
    <property type="entry name" value="PERIPLASMIC BINDING COMPONENT OF ABC TRANSPORTER"/>
    <property type="match status" value="1"/>
</dbReference>
<comment type="subcellular location">
    <subcellularLocation>
        <location evidence="1">Periplasm</location>
    </subcellularLocation>
</comment>
<dbReference type="GO" id="GO:0030288">
    <property type="term" value="C:outer membrane-bounded periplasmic space"/>
    <property type="evidence" value="ECO:0007669"/>
    <property type="project" value="UniProtKB-ARBA"/>
</dbReference>
<evidence type="ECO:0000256" key="3">
    <source>
        <dbReference type="ARBA" id="ARBA00022729"/>
    </source>
</evidence>
<evidence type="ECO:0000313" key="6">
    <source>
        <dbReference type="EMBL" id="ONG48210.1"/>
    </source>
</evidence>
<keyword evidence="7" id="KW-1185">Reference proteome</keyword>
<evidence type="ECO:0000256" key="1">
    <source>
        <dbReference type="ARBA" id="ARBA00004418"/>
    </source>
</evidence>
<feature type="domain" description="Solute-binding protein family 5" evidence="5">
    <location>
        <begin position="79"/>
        <end position="452"/>
    </location>
</feature>
<dbReference type="OrthoDB" id="9803988at2"/>
<evidence type="ECO:0000256" key="2">
    <source>
        <dbReference type="ARBA" id="ARBA00005695"/>
    </source>
</evidence>
<dbReference type="Pfam" id="PF00496">
    <property type="entry name" value="SBP_bac_5"/>
    <property type="match status" value="1"/>
</dbReference>
<feature type="chain" id="PRO_5012798753" evidence="4">
    <location>
        <begin position="25"/>
        <end position="539"/>
    </location>
</feature>
<dbReference type="AlphaFoldDB" id="A0A1V2GWQ9"/>
<dbReference type="Gene3D" id="3.10.105.10">
    <property type="entry name" value="Dipeptide-binding Protein, Domain 3"/>
    <property type="match status" value="1"/>
</dbReference>
<keyword evidence="3 4" id="KW-0732">Signal</keyword>
<dbReference type="GO" id="GO:0015833">
    <property type="term" value="P:peptide transport"/>
    <property type="evidence" value="ECO:0007669"/>
    <property type="project" value="TreeGrafter"/>
</dbReference>
<dbReference type="InterPro" id="IPR030678">
    <property type="entry name" value="Peptide/Ni-bd"/>
</dbReference>
<dbReference type="RefSeq" id="WP_076959479.1">
    <property type="nucleotide sequence ID" value="NZ_MLCO01000250.1"/>
</dbReference>
<dbReference type="PIRSF" id="PIRSF002741">
    <property type="entry name" value="MppA"/>
    <property type="match status" value="1"/>
</dbReference>
<dbReference type="SUPFAM" id="SSF53850">
    <property type="entry name" value="Periplasmic binding protein-like II"/>
    <property type="match status" value="1"/>
</dbReference>
<dbReference type="Gene3D" id="3.90.76.10">
    <property type="entry name" value="Dipeptide-binding Protein, Domain 1"/>
    <property type="match status" value="1"/>
</dbReference>
<comment type="caution">
    <text evidence="6">The sequence shown here is derived from an EMBL/GenBank/DDBJ whole genome shotgun (WGS) entry which is preliminary data.</text>
</comment>
<dbReference type="InterPro" id="IPR039424">
    <property type="entry name" value="SBP_5"/>
</dbReference>
<feature type="signal peptide" evidence="4">
    <location>
        <begin position="1"/>
        <end position="24"/>
    </location>
</feature>
<dbReference type="InterPro" id="IPR000914">
    <property type="entry name" value="SBP_5_dom"/>
</dbReference>
<evidence type="ECO:0000256" key="4">
    <source>
        <dbReference type="SAM" id="SignalP"/>
    </source>
</evidence>
<evidence type="ECO:0000259" key="5">
    <source>
        <dbReference type="Pfam" id="PF00496"/>
    </source>
</evidence>
<dbReference type="EMBL" id="MLCO01000250">
    <property type="protein sequence ID" value="ONG48210.1"/>
    <property type="molecule type" value="Genomic_DNA"/>
</dbReference>
<dbReference type="GO" id="GO:0043190">
    <property type="term" value="C:ATP-binding cassette (ABC) transporter complex"/>
    <property type="evidence" value="ECO:0007669"/>
    <property type="project" value="InterPro"/>
</dbReference>
<dbReference type="Proteomes" id="UP000188879">
    <property type="component" value="Unassembled WGS sequence"/>
</dbReference>
<dbReference type="PANTHER" id="PTHR30290:SF38">
    <property type="entry name" value="D,D-DIPEPTIDE-BINDING PERIPLASMIC PROTEIN DDPA-RELATED"/>
    <property type="match status" value="1"/>
</dbReference>
<organism evidence="6 7">
    <name type="scientific">Teichococcus deserti</name>
    <dbReference type="NCBI Taxonomy" id="1817963"/>
    <lineage>
        <taxon>Bacteria</taxon>
        <taxon>Pseudomonadati</taxon>
        <taxon>Pseudomonadota</taxon>
        <taxon>Alphaproteobacteria</taxon>
        <taxon>Acetobacterales</taxon>
        <taxon>Roseomonadaceae</taxon>
        <taxon>Roseomonas</taxon>
    </lineage>
</organism>
<proteinExistence type="inferred from homology"/>
<evidence type="ECO:0000313" key="7">
    <source>
        <dbReference type="Proteomes" id="UP000188879"/>
    </source>
</evidence>